<dbReference type="Gene3D" id="6.10.250.690">
    <property type="match status" value="1"/>
</dbReference>
<dbReference type="InterPro" id="IPR036388">
    <property type="entry name" value="WH-like_DNA-bd_sf"/>
</dbReference>
<dbReference type="PROSITE" id="PS51755">
    <property type="entry name" value="OMPR_PHOB"/>
    <property type="match status" value="1"/>
</dbReference>
<protein>
    <submittedName>
        <fullName evidence="10">DNA-binding heavy metal response regulator</fullName>
    </submittedName>
</protein>
<dbReference type="SUPFAM" id="SSF46894">
    <property type="entry name" value="C-terminal effector domain of the bipartite response regulators"/>
    <property type="match status" value="1"/>
</dbReference>
<organism evidence="10 11">
    <name type="scientific">Labilithrix luteola</name>
    <dbReference type="NCBI Taxonomy" id="1391654"/>
    <lineage>
        <taxon>Bacteria</taxon>
        <taxon>Pseudomonadati</taxon>
        <taxon>Myxococcota</taxon>
        <taxon>Polyangia</taxon>
        <taxon>Polyangiales</taxon>
        <taxon>Labilitrichaceae</taxon>
        <taxon>Labilithrix</taxon>
    </lineage>
</organism>
<proteinExistence type="predicted"/>
<dbReference type="Pfam" id="PF00486">
    <property type="entry name" value="Trans_reg_C"/>
    <property type="match status" value="1"/>
</dbReference>
<reference evidence="10 11" key="1">
    <citation type="submission" date="2015-08" db="EMBL/GenBank/DDBJ databases">
        <authorList>
            <person name="Babu N.S."/>
            <person name="Beckwith C.J."/>
            <person name="Beseler K.G."/>
            <person name="Brison A."/>
            <person name="Carone J.V."/>
            <person name="Caskin T.P."/>
            <person name="Diamond M."/>
            <person name="Durham M.E."/>
            <person name="Foxe J.M."/>
            <person name="Go M."/>
            <person name="Henderson B.A."/>
            <person name="Jones I.B."/>
            <person name="McGettigan J.A."/>
            <person name="Micheletti S.J."/>
            <person name="Nasrallah M.E."/>
            <person name="Ortiz D."/>
            <person name="Piller C.R."/>
            <person name="Privatt S.R."/>
            <person name="Schneider S.L."/>
            <person name="Sharp S."/>
            <person name="Smith T.C."/>
            <person name="Stanton J.D."/>
            <person name="Ullery H.E."/>
            <person name="Wilson R.J."/>
            <person name="Serrano M.G."/>
            <person name="Buck G."/>
            <person name="Lee V."/>
            <person name="Wang Y."/>
            <person name="Carvalho R."/>
            <person name="Voegtly L."/>
            <person name="Shi R."/>
            <person name="Duckworth R."/>
            <person name="Johnson A."/>
            <person name="Loviza R."/>
            <person name="Walstead R."/>
            <person name="Shah Z."/>
            <person name="Kiflezghi M."/>
            <person name="Wade K."/>
            <person name="Ball S.L."/>
            <person name="Bradley K.W."/>
            <person name="Asai D.J."/>
            <person name="Bowman C.A."/>
            <person name="Russell D.A."/>
            <person name="Pope W.H."/>
            <person name="Jacobs-Sera D."/>
            <person name="Hendrix R.W."/>
            <person name="Hatfull G.F."/>
        </authorList>
    </citation>
    <scope>NUCLEOTIDE SEQUENCE [LARGE SCALE GENOMIC DNA]</scope>
    <source>
        <strain evidence="10 11">DSM 27648</strain>
    </source>
</reference>
<dbReference type="Proteomes" id="UP000064967">
    <property type="component" value="Chromosome"/>
</dbReference>
<feature type="modified residue" description="4-aspartylphosphate" evidence="6">
    <location>
        <position position="49"/>
    </location>
</feature>
<dbReference type="GO" id="GO:0032993">
    <property type="term" value="C:protein-DNA complex"/>
    <property type="evidence" value="ECO:0007669"/>
    <property type="project" value="TreeGrafter"/>
</dbReference>
<keyword evidence="5" id="KW-0804">Transcription</keyword>
<dbReference type="GO" id="GO:0000156">
    <property type="term" value="F:phosphorelay response regulator activity"/>
    <property type="evidence" value="ECO:0007669"/>
    <property type="project" value="TreeGrafter"/>
</dbReference>
<feature type="DNA-binding region" description="OmpR/PhoB-type" evidence="7">
    <location>
        <begin position="120"/>
        <end position="216"/>
    </location>
</feature>
<evidence type="ECO:0000256" key="3">
    <source>
        <dbReference type="ARBA" id="ARBA00023015"/>
    </source>
</evidence>
<dbReference type="STRING" id="1391654.AKJ09_06519"/>
<evidence type="ECO:0000259" key="9">
    <source>
        <dbReference type="PROSITE" id="PS51755"/>
    </source>
</evidence>
<evidence type="ECO:0000256" key="5">
    <source>
        <dbReference type="ARBA" id="ARBA00023163"/>
    </source>
</evidence>
<dbReference type="Gene3D" id="1.10.10.10">
    <property type="entry name" value="Winged helix-like DNA-binding domain superfamily/Winged helix DNA-binding domain"/>
    <property type="match status" value="1"/>
</dbReference>
<evidence type="ECO:0000259" key="8">
    <source>
        <dbReference type="PROSITE" id="PS50110"/>
    </source>
</evidence>
<feature type="domain" description="OmpR/PhoB-type" evidence="9">
    <location>
        <begin position="120"/>
        <end position="216"/>
    </location>
</feature>
<accession>A0A0K1Q226</accession>
<dbReference type="GO" id="GO:0000976">
    <property type="term" value="F:transcription cis-regulatory region binding"/>
    <property type="evidence" value="ECO:0007669"/>
    <property type="project" value="TreeGrafter"/>
</dbReference>
<dbReference type="KEGG" id="llu:AKJ09_06519"/>
<keyword evidence="3" id="KW-0805">Transcription regulation</keyword>
<keyword evidence="4 7" id="KW-0238">DNA-binding</keyword>
<evidence type="ECO:0000256" key="1">
    <source>
        <dbReference type="ARBA" id="ARBA00022553"/>
    </source>
</evidence>
<evidence type="ECO:0000256" key="4">
    <source>
        <dbReference type="ARBA" id="ARBA00023125"/>
    </source>
</evidence>
<sequence>MLVVEDDAKLSRFLVRVLVEEGFAADSCETGADAFAQASAGIYDLIILDWMLPDVDGLSVCRRLRQGGLSTPILMLTARGEVRERVLGLETGADDYLVKPFEVEELVARMRSLVRRATGFAKLSVGPLEVDRLGREVRLRGQTLDLTTREYALLVDLVHHAEKVVTRAELLARVWGTTFDPGSNLVEVHVSRLRDKLGDSASMIETVRGAGYRLTSTPVTR</sequence>
<keyword evidence="1 6" id="KW-0597">Phosphoprotein</keyword>
<keyword evidence="2" id="KW-0902">Two-component regulatory system</keyword>
<evidence type="ECO:0000313" key="10">
    <source>
        <dbReference type="EMBL" id="AKU99855.1"/>
    </source>
</evidence>
<keyword evidence="11" id="KW-1185">Reference proteome</keyword>
<dbReference type="PANTHER" id="PTHR48111">
    <property type="entry name" value="REGULATOR OF RPOS"/>
    <property type="match status" value="1"/>
</dbReference>
<dbReference type="AlphaFoldDB" id="A0A0K1Q226"/>
<dbReference type="InterPro" id="IPR016032">
    <property type="entry name" value="Sig_transdc_resp-reg_C-effctor"/>
</dbReference>
<evidence type="ECO:0000256" key="6">
    <source>
        <dbReference type="PROSITE-ProRule" id="PRU00169"/>
    </source>
</evidence>
<dbReference type="FunFam" id="3.40.50.2300:FF:000001">
    <property type="entry name" value="DNA-binding response regulator PhoB"/>
    <property type="match status" value="1"/>
</dbReference>
<feature type="domain" description="Response regulatory" evidence="8">
    <location>
        <begin position="1"/>
        <end position="114"/>
    </location>
</feature>
<dbReference type="Pfam" id="PF00072">
    <property type="entry name" value="Response_reg"/>
    <property type="match status" value="1"/>
</dbReference>
<name>A0A0K1Q226_9BACT</name>
<dbReference type="EMBL" id="CP012333">
    <property type="protein sequence ID" value="AKU99855.1"/>
    <property type="molecule type" value="Genomic_DNA"/>
</dbReference>
<evidence type="ECO:0000256" key="7">
    <source>
        <dbReference type="PROSITE-ProRule" id="PRU01091"/>
    </source>
</evidence>
<evidence type="ECO:0000256" key="2">
    <source>
        <dbReference type="ARBA" id="ARBA00023012"/>
    </source>
</evidence>
<dbReference type="CDD" id="cd19935">
    <property type="entry name" value="REC_OmpR_CusR-like"/>
    <property type="match status" value="1"/>
</dbReference>
<dbReference type="GO" id="GO:0006355">
    <property type="term" value="P:regulation of DNA-templated transcription"/>
    <property type="evidence" value="ECO:0007669"/>
    <property type="project" value="InterPro"/>
</dbReference>
<dbReference type="SUPFAM" id="SSF52172">
    <property type="entry name" value="CheY-like"/>
    <property type="match status" value="1"/>
</dbReference>
<dbReference type="InterPro" id="IPR039420">
    <property type="entry name" value="WalR-like"/>
</dbReference>
<dbReference type="Gene3D" id="3.40.50.2300">
    <property type="match status" value="1"/>
</dbReference>
<dbReference type="GO" id="GO:0005829">
    <property type="term" value="C:cytosol"/>
    <property type="evidence" value="ECO:0007669"/>
    <property type="project" value="TreeGrafter"/>
</dbReference>
<dbReference type="InterPro" id="IPR001867">
    <property type="entry name" value="OmpR/PhoB-type_DNA-bd"/>
</dbReference>
<dbReference type="SMART" id="SM00862">
    <property type="entry name" value="Trans_reg_C"/>
    <property type="match status" value="1"/>
</dbReference>
<dbReference type="InterPro" id="IPR011006">
    <property type="entry name" value="CheY-like_superfamily"/>
</dbReference>
<dbReference type="InterPro" id="IPR001789">
    <property type="entry name" value="Sig_transdc_resp-reg_receiver"/>
</dbReference>
<dbReference type="SMART" id="SM00448">
    <property type="entry name" value="REC"/>
    <property type="match status" value="1"/>
</dbReference>
<gene>
    <name evidence="10" type="ORF">AKJ09_06519</name>
</gene>
<dbReference type="PROSITE" id="PS50110">
    <property type="entry name" value="RESPONSE_REGULATORY"/>
    <property type="match status" value="1"/>
</dbReference>
<dbReference type="PANTHER" id="PTHR48111:SF1">
    <property type="entry name" value="TWO-COMPONENT RESPONSE REGULATOR ORR33"/>
    <property type="match status" value="1"/>
</dbReference>
<dbReference type="CDD" id="cd00383">
    <property type="entry name" value="trans_reg_C"/>
    <property type="match status" value="1"/>
</dbReference>
<evidence type="ECO:0000313" key="11">
    <source>
        <dbReference type="Proteomes" id="UP000064967"/>
    </source>
</evidence>